<feature type="transmembrane region" description="Helical" evidence="14">
    <location>
        <begin position="366"/>
        <end position="384"/>
    </location>
</feature>
<organism evidence="15 16">
    <name type="scientific">Acaryochloris thomasi RCC1774</name>
    <dbReference type="NCBI Taxonomy" id="1764569"/>
    <lineage>
        <taxon>Bacteria</taxon>
        <taxon>Bacillati</taxon>
        <taxon>Cyanobacteriota</taxon>
        <taxon>Cyanophyceae</taxon>
        <taxon>Acaryochloridales</taxon>
        <taxon>Acaryochloridaceae</taxon>
        <taxon>Acaryochloris</taxon>
        <taxon>Acaryochloris thomasi</taxon>
    </lineage>
</organism>
<feature type="transmembrane region" description="Helical" evidence="14">
    <location>
        <begin position="318"/>
        <end position="345"/>
    </location>
</feature>
<feature type="transmembrane region" description="Helical" evidence="14">
    <location>
        <begin position="419"/>
        <end position="438"/>
    </location>
</feature>
<feature type="transmembrane region" description="Helical" evidence="14">
    <location>
        <begin position="270"/>
        <end position="291"/>
    </location>
</feature>
<evidence type="ECO:0000313" key="15">
    <source>
        <dbReference type="EMBL" id="PZD71067.1"/>
    </source>
</evidence>
<keyword evidence="16" id="KW-1185">Reference proteome</keyword>
<dbReference type="InterPro" id="IPR038377">
    <property type="entry name" value="Na/Glc_symporter_sf"/>
</dbReference>
<evidence type="ECO:0000256" key="9">
    <source>
        <dbReference type="ARBA" id="ARBA00023065"/>
    </source>
</evidence>
<sequence length="477" mass="52074">MPYLILGVYLLVTLLTGLVGYRQRQDTPDDYFLAGRNVSPWVLFMTLIATNFSAFTFLGFSGEGYRVGLSFYPMMAFGTALVAIAFFLIGDKVWHLGQTHGFITPAELIGERFRSPVLKRVFLAVMVIFTLPYLTLQPIGAGYLLESVTNGQIPYFVGATGLTAVIVAYVFVGGMRSVAFTDVLQGCLMFVLMFVALGTIAHHLGGFAAANQAAYDLKPELLSRQGVDQFFTPRKWFSFMCLWFLSVPMFPQIFMRFYTPKTPKALQTSAILYPLVTVTLFICPVSIGMWGHIPFPELTGKAADQIFPMMLAEYTPDWLAALVMVGAIAAFMSTLDSQLLALSSMITRDIYVSSLRPNASLQEQTFVGRILIVILAIIGLAIAFNPPDTIAAIATQAFTGLAVLFPTVIAALYFPRASALSCILSICVGEALVIGFQLQWIPEALAFGFLPVVPVVALSTLIIVIGSQIMLSRSSAL</sequence>
<accession>A0A2W1JQ78</accession>
<feature type="transmembrane region" description="Helical" evidence="14">
    <location>
        <begin position="390"/>
        <end position="412"/>
    </location>
</feature>
<evidence type="ECO:0000256" key="7">
    <source>
        <dbReference type="ARBA" id="ARBA00022989"/>
    </source>
</evidence>
<keyword evidence="5 14" id="KW-0812">Transmembrane</keyword>
<keyword evidence="8" id="KW-0915">Sodium</keyword>
<proteinExistence type="inferred from homology"/>
<comment type="catalytic activity">
    <reaction evidence="12">
        <text>L-proline(in) + Na(+)(in) = L-proline(out) + Na(+)(out)</text>
        <dbReference type="Rhea" id="RHEA:28967"/>
        <dbReference type="ChEBI" id="CHEBI:29101"/>
        <dbReference type="ChEBI" id="CHEBI:60039"/>
    </reaction>
</comment>
<protein>
    <submittedName>
        <fullName evidence="15">Sodium/pantothenate symporter</fullName>
    </submittedName>
</protein>
<dbReference type="PANTHER" id="PTHR48086:SF3">
    <property type="entry name" value="SODIUM_PROLINE SYMPORTER"/>
    <property type="match status" value="1"/>
</dbReference>
<dbReference type="CDD" id="cd10322">
    <property type="entry name" value="SLC5sbd"/>
    <property type="match status" value="1"/>
</dbReference>
<evidence type="ECO:0000256" key="10">
    <source>
        <dbReference type="ARBA" id="ARBA00023136"/>
    </source>
</evidence>
<evidence type="ECO:0000256" key="2">
    <source>
        <dbReference type="ARBA" id="ARBA00006434"/>
    </source>
</evidence>
<feature type="transmembrane region" description="Helical" evidence="14">
    <location>
        <begin position="41"/>
        <end position="60"/>
    </location>
</feature>
<evidence type="ECO:0000256" key="4">
    <source>
        <dbReference type="ARBA" id="ARBA00022475"/>
    </source>
</evidence>
<keyword evidence="9" id="KW-0406">Ion transport</keyword>
<dbReference type="EMBL" id="PQWO01000022">
    <property type="protein sequence ID" value="PZD71067.1"/>
    <property type="molecule type" value="Genomic_DNA"/>
</dbReference>
<evidence type="ECO:0000256" key="5">
    <source>
        <dbReference type="ARBA" id="ARBA00022692"/>
    </source>
</evidence>
<dbReference type="InterPro" id="IPR050277">
    <property type="entry name" value="Sodium:Solute_Symporter"/>
</dbReference>
<dbReference type="AlphaFoldDB" id="A0A2W1JQ78"/>
<dbReference type="PANTHER" id="PTHR48086">
    <property type="entry name" value="SODIUM/PROLINE SYMPORTER-RELATED"/>
    <property type="match status" value="1"/>
</dbReference>
<feature type="transmembrane region" description="Helical" evidence="14">
    <location>
        <begin position="6"/>
        <end position="21"/>
    </location>
</feature>
<dbReference type="GO" id="GO:0005886">
    <property type="term" value="C:plasma membrane"/>
    <property type="evidence" value="ECO:0007669"/>
    <property type="project" value="UniProtKB-SubCell"/>
</dbReference>
<feature type="transmembrane region" description="Helical" evidence="14">
    <location>
        <begin position="153"/>
        <end position="175"/>
    </location>
</feature>
<evidence type="ECO:0000256" key="11">
    <source>
        <dbReference type="ARBA" id="ARBA00023201"/>
    </source>
</evidence>
<gene>
    <name evidence="15" type="primary">panF</name>
    <name evidence="15" type="ORF">C1752_08270</name>
</gene>
<keyword evidence="4" id="KW-1003">Cell membrane</keyword>
<evidence type="ECO:0000256" key="13">
    <source>
        <dbReference type="RuleBase" id="RU362091"/>
    </source>
</evidence>
<dbReference type="Pfam" id="PF00474">
    <property type="entry name" value="SSF"/>
    <property type="match status" value="1"/>
</dbReference>
<feature type="transmembrane region" description="Helical" evidence="14">
    <location>
        <begin position="72"/>
        <end position="90"/>
    </location>
</feature>
<name>A0A2W1JQ78_9CYAN</name>
<dbReference type="GO" id="GO:0015293">
    <property type="term" value="F:symporter activity"/>
    <property type="evidence" value="ECO:0007669"/>
    <property type="project" value="UniProtKB-KW"/>
</dbReference>
<dbReference type="RefSeq" id="WP_233501840.1">
    <property type="nucleotide sequence ID" value="NZ_CAWNWM010000022.1"/>
</dbReference>
<keyword evidence="11" id="KW-0739">Sodium transport</keyword>
<evidence type="ECO:0000313" key="16">
    <source>
        <dbReference type="Proteomes" id="UP000248857"/>
    </source>
</evidence>
<keyword evidence="7 14" id="KW-1133">Transmembrane helix</keyword>
<keyword evidence="6" id="KW-0769">Symport</keyword>
<comment type="subcellular location">
    <subcellularLocation>
        <location evidence="1">Cell membrane</location>
        <topology evidence="1">Multi-pass membrane protein</topology>
    </subcellularLocation>
</comment>
<evidence type="ECO:0000256" key="3">
    <source>
        <dbReference type="ARBA" id="ARBA00022448"/>
    </source>
</evidence>
<dbReference type="InterPro" id="IPR001734">
    <property type="entry name" value="Na/solute_symporter"/>
</dbReference>
<reference evidence="15 16" key="1">
    <citation type="journal article" date="2018" name="Sci. Rep.">
        <title>A novel species of the marine cyanobacterium Acaryochloris with a unique pigment content and lifestyle.</title>
        <authorList>
            <person name="Partensky F."/>
            <person name="Six C."/>
            <person name="Ratin M."/>
            <person name="Garczarek L."/>
            <person name="Vaulot D."/>
            <person name="Probert I."/>
            <person name="Calteau A."/>
            <person name="Gourvil P."/>
            <person name="Marie D."/>
            <person name="Grebert T."/>
            <person name="Bouchier C."/>
            <person name="Le Panse S."/>
            <person name="Gachenot M."/>
            <person name="Rodriguez F."/>
            <person name="Garrido J.L."/>
        </authorList>
    </citation>
    <scope>NUCLEOTIDE SEQUENCE [LARGE SCALE GENOMIC DNA]</scope>
    <source>
        <strain evidence="15 16">RCC1774</strain>
    </source>
</reference>
<dbReference type="Proteomes" id="UP000248857">
    <property type="component" value="Unassembled WGS sequence"/>
</dbReference>
<evidence type="ECO:0000256" key="14">
    <source>
        <dbReference type="SAM" id="Phobius"/>
    </source>
</evidence>
<evidence type="ECO:0000256" key="1">
    <source>
        <dbReference type="ARBA" id="ARBA00004651"/>
    </source>
</evidence>
<feature type="transmembrane region" description="Helical" evidence="14">
    <location>
        <begin position="187"/>
        <end position="210"/>
    </location>
</feature>
<feature type="transmembrane region" description="Helical" evidence="14">
    <location>
        <begin position="121"/>
        <end position="141"/>
    </location>
</feature>
<feature type="transmembrane region" description="Helical" evidence="14">
    <location>
        <begin position="236"/>
        <end position="258"/>
    </location>
</feature>
<evidence type="ECO:0000256" key="6">
    <source>
        <dbReference type="ARBA" id="ARBA00022847"/>
    </source>
</evidence>
<evidence type="ECO:0000256" key="8">
    <source>
        <dbReference type="ARBA" id="ARBA00023053"/>
    </source>
</evidence>
<feature type="transmembrane region" description="Helical" evidence="14">
    <location>
        <begin position="444"/>
        <end position="465"/>
    </location>
</feature>
<keyword evidence="10 14" id="KW-0472">Membrane</keyword>
<evidence type="ECO:0000256" key="12">
    <source>
        <dbReference type="ARBA" id="ARBA00033708"/>
    </source>
</evidence>
<comment type="caution">
    <text evidence="15">The sequence shown here is derived from an EMBL/GenBank/DDBJ whole genome shotgun (WGS) entry which is preliminary data.</text>
</comment>
<dbReference type="Gene3D" id="1.20.1730.10">
    <property type="entry name" value="Sodium/glucose cotransporter"/>
    <property type="match status" value="1"/>
</dbReference>
<dbReference type="GO" id="GO:0006814">
    <property type="term" value="P:sodium ion transport"/>
    <property type="evidence" value="ECO:0007669"/>
    <property type="project" value="UniProtKB-KW"/>
</dbReference>
<dbReference type="PROSITE" id="PS50283">
    <property type="entry name" value="NA_SOLUT_SYMP_3"/>
    <property type="match status" value="1"/>
</dbReference>
<comment type="similarity">
    <text evidence="2 13">Belongs to the sodium:solute symporter (SSF) (TC 2.A.21) family.</text>
</comment>
<keyword evidence="3" id="KW-0813">Transport</keyword>